<protein>
    <recommendedName>
        <fullName evidence="4">adenylate cyclase</fullName>
        <ecNumber evidence="4">4.6.1.1</ecNumber>
    </recommendedName>
</protein>
<evidence type="ECO:0000256" key="4">
    <source>
        <dbReference type="ARBA" id="ARBA00012201"/>
    </source>
</evidence>
<dbReference type="PROSITE" id="PS50125">
    <property type="entry name" value="GUANYLATE_CYCLASE_2"/>
    <property type="match status" value="1"/>
</dbReference>
<organism evidence="17 18">
    <name type="scientific">Bradyrhizobium lablabi</name>
    <dbReference type="NCBI Taxonomy" id="722472"/>
    <lineage>
        <taxon>Bacteria</taxon>
        <taxon>Pseudomonadati</taxon>
        <taxon>Pseudomonadota</taxon>
        <taxon>Alphaproteobacteria</taxon>
        <taxon>Hyphomicrobiales</taxon>
        <taxon>Nitrobacteraceae</taxon>
        <taxon>Bradyrhizobium</taxon>
    </lineage>
</organism>
<dbReference type="EMBL" id="LT670844">
    <property type="protein sequence ID" value="SHM04316.1"/>
    <property type="molecule type" value="Genomic_DNA"/>
</dbReference>
<evidence type="ECO:0000256" key="8">
    <source>
        <dbReference type="ARBA" id="ARBA00022840"/>
    </source>
</evidence>
<dbReference type="GO" id="GO:0005524">
    <property type="term" value="F:ATP binding"/>
    <property type="evidence" value="ECO:0007669"/>
    <property type="project" value="UniProtKB-KW"/>
</dbReference>
<dbReference type="PROSITE" id="PS00452">
    <property type="entry name" value="GUANYLATE_CYCLASE_1"/>
    <property type="match status" value="1"/>
</dbReference>
<comment type="subcellular location">
    <subcellularLocation>
        <location evidence="3">Membrane</location>
        <topology evidence="3">Multi-pass membrane protein</topology>
    </subcellularLocation>
</comment>
<evidence type="ECO:0000256" key="6">
    <source>
        <dbReference type="ARBA" id="ARBA00022723"/>
    </source>
</evidence>
<dbReference type="PANTHER" id="PTHR45627:SF12">
    <property type="entry name" value="ADENYLATE CYCLASE TYPE 2"/>
    <property type="match status" value="1"/>
</dbReference>
<sequence length="417" mass="46363">MPQNSSESAGRVRWISSVCQRLVAQAGRIGAAPTDTTERALQKRLIVSLSVGLLPLTFLWSVIYFAAGAPLSAAIPGLYTIIAPINTAVFAWTRNLVVYRFIQLLIFLILPWLLMMSLGGFKNSSVVIIWAALCPLAALLLEDLRQTVFWVLGFVSLLIVSAILQPYLVPVGLSETFVTWFFVLNVGAVIAIAFTLLYYFVVQRNFFQERSEMLLLNILPKEISEALKAKQQPIAAQYQDASILFADVVEFTPMAATMTPMRLVDLLNEVFQCFDDLVEKYDLEKIKTIGDCYMVAAGVPRSCPDHARVIVNLALDMRAAVTERKFGDRELAFRIGINSGPVVAGVIGRKKFIYDLWGDAVNIASRMESQGQSQSIQITRNTFRLIKDEFVCEAKGTIKVKGGDQLEVWHVLGRKAT</sequence>
<dbReference type="Pfam" id="PF00211">
    <property type="entry name" value="Guanylate_cyc"/>
    <property type="match status" value="1"/>
</dbReference>
<evidence type="ECO:0000256" key="12">
    <source>
        <dbReference type="ARBA" id="ARBA00023136"/>
    </source>
</evidence>
<keyword evidence="9" id="KW-0460">Magnesium</keyword>
<evidence type="ECO:0000259" key="16">
    <source>
        <dbReference type="PROSITE" id="PS50125"/>
    </source>
</evidence>
<dbReference type="InterPro" id="IPR018297">
    <property type="entry name" value="A/G_cyclase_CS"/>
</dbReference>
<dbReference type="SMART" id="SM00044">
    <property type="entry name" value="CYCc"/>
    <property type="match status" value="1"/>
</dbReference>
<comment type="catalytic activity">
    <reaction evidence="1">
        <text>ATP = 3',5'-cyclic AMP + diphosphate</text>
        <dbReference type="Rhea" id="RHEA:15389"/>
        <dbReference type="ChEBI" id="CHEBI:30616"/>
        <dbReference type="ChEBI" id="CHEBI:33019"/>
        <dbReference type="ChEBI" id="CHEBI:58165"/>
        <dbReference type="EC" id="4.6.1.1"/>
    </reaction>
</comment>
<evidence type="ECO:0000256" key="15">
    <source>
        <dbReference type="SAM" id="Phobius"/>
    </source>
</evidence>
<dbReference type="Proteomes" id="UP000189935">
    <property type="component" value="Chromosome I"/>
</dbReference>
<accession>A0A1M7FJY4</accession>
<keyword evidence="5 15" id="KW-0812">Transmembrane</keyword>
<dbReference type="Gene3D" id="3.30.70.1230">
    <property type="entry name" value="Nucleotide cyclase"/>
    <property type="match status" value="1"/>
</dbReference>
<feature type="transmembrane region" description="Helical" evidence="15">
    <location>
        <begin position="97"/>
        <end position="118"/>
    </location>
</feature>
<evidence type="ECO:0000256" key="5">
    <source>
        <dbReference type="ARBA" id="ARBA00022692"/>
    </source>
</evidence>
<evidence type="ECO:0000313" key="18">
    <source>
        <dbReference type="Proteomes" id="UP000189935"/>
    </source>
</evidence>
<feature type="domain" description="Guanylate cyclase" evidence="16">
    <location>
        <begin position="242"/>
        <end position="368"/>
    </location>
</feature>
<dbReference type="PANTHER" id="PTHR45627">
    <property type="entry name" value="ADENYLATE CYCLASE TYPE 1"/>
    <property type="match status" value="1"/>
</dbReference>
<evidence type="ECO:0000256" key="13">
    <source>
        <dbReference type="ARBA" id="ARBA00023239"/>
    </source>
</evidence>
<feature type="transmembrane region" description="Helical" evidence="15">
    <location>
        <begin position="45"/>
        <end position="67"/>
    </location>
</feature>
<keyword evidence="10 15" id="KW-1133">Transmembrane helix</keyword>
<evidence type="ECO:0000256" key="14">
    <source>
        <dbReference type="RuleBase" id="RU000405"/>
    </source>
</evidence>
<evidence type="ECO:0000256" key="11">
    <source>
        <dbReference type="ARBA" id="ARBA00022998"/>
    </source>
</evidence>
<dbReference type="CDD" id="cd07302">
    <property type="entry name" value="CHD"/>
    <property type="match status" value="1"/>
</dbReference>
<dbReference type="EC" id="4.6.1.1" evidence="4"/>
<evidence type="ECO:0000313" key="17">
    <source>
        <dbReference type="EMBL" id="SHM04316.1"/>
    </source>
</evidence>
<keyword evidence="11" id="KW-0115">cAMP biosynthesis</keyword>
<dbReference type="GO" id="GO:0007189">
    <property type="term" value="P:adenylate cyclase-activating G protein-coupled receptor signaling pathway"/>
    <property type="evidence" value="ECO:0007669"/>
    <property type="project" value="TreeGrafter"/>
</dbReference>
<keyword evidence="7" id="KW-0547">Nucleotide-binding</keyword>
<evidence type="ECO:0000256" key="1">
    <source>
        <dbReference type="ARBA" id="ARBA00001593"/>
    </source>
</evidence>
<feature type="transmembrane region" description="Helical" evidence="15">
    <location>
        <begin position="124"/>
        <end position="141"/>
    </location>
</feature>
<dbReference type="GO" id="GO:0046872">
    <property type="term" value="F:metal ion binding"/>
    <property type="evidence" value="ECO:0007669"/>
    <property type="project" value="UniProtKB-KW"/>
</dbReference>
<evidence type="ECO:0000256" key="10">
    <source>
        <dbReference type="ARBA" id="ARBA00022989"/>
    </source>
</evidence>
<dbReference type="GO" id="GO:0005886">
    <property type="term" value="C:plasma membrane"/>
    <property type="evidence" value="ECO:0007669"/>
    <property type="project" value="TreeGrafter"/>
</dbReference>
<dbReference type="InterPro" id="IPR029787">
    <property type="entry name" value="Nucleotide_cyclase"/>
</dbReference>
<name>A0A1M7FJY4_9BRAD</name>
<keyword evidence="13 14" id="KW-0456">Lyase</keyword>
<evidence type="ECO:0000256" key="2">
    <source>
        <dbReference type="ARBA" id="ARBA00001946"/>
    </source>
</evidence>
<feature type="transmembrane region" description="Helical" evidence="15">
    <location>
        <begin position="73"/>
        <end position="92"/>
    </location>
</feature>
<reference evidence="17 18" key="1">
    <citation type="submission" date="2016-11" db="EMBL/GenBank/DDBJ databases">
        <authorList>
            <person name="Jaros S."/>
            <person name="Januszkiewicz K."/>
            <person name="Wedrychowicz H."/>
        </authorList>
    </citation>
    <scope>NUCLEOTIDE SEQUENCE [LARGE SCALE GENOMIC DNA]</scope>
    <source>
        <strain evidence="17 18">GAS499</strain>
    </source>
</reference>
<dbReference type="GO" id="GO:0035556">
    <property type="term" value="P:intracellular signal transduction"/>
    <property type="evidence" value="ECO:0007669"/>
    <property type="project" value="InterPro"/>
</dbReference>
<dbReference type="GO" id="GO:0004016">
    <property type="term" value="F:adenylate cyclase activity"/>
    <property type="evidence" value="ECO:0007669"/>
    <property type="project" value="UniProtKB-EC"/>
</dbReference>
<comment type="similarity">
    <text evidence="14">Belongs to the adenylyl cyclase class-4/guanylyl cyclase family.</text>
</comment>
<dbReference type="SUPFAM" id="SSF55073">
    <property type="entry name" value="Nucleotide cyclase"/>
    <property type="match status" value="1"/>
</dbReference>
<keyword evidence="8" id="KW-0067">ATP-binding</keyword>
<dbReference type="AlphaFoldDB" id="A0A1M7FJY4"/>
<gene>
    <name evidence="17" type="ORF">SAMN05444159_7523</name>
</gene>
<dbReference type="GO" id="GO:0006171">
    <property type="term" value="P:cAMP biosynthetic process"/>
    <property type="evidence" value="ECO:0007669"/>
    <property type="project" value="UniProtKB-KW"/>
</dbReference>
<feature type="transmembrane region" description="Helical" evidence="15">
    <location>
        <begin position="180"/>
        <end position="201"/>
    </location>
</feature>
<keyword evidence="12 15" id="KW-0472">Membrane</keyword>
<evidence type="ECO:0000256" key="7">
    <source>
        <dbReference type="ARBA" id="ARBA00022741"/>
    </source>
</evidence>
<keyword evidence="6" id="KW-0479">Metal-binding</keyword>
<dbReference type="InterPro" id="IPR001054">
    <property type="entry name" value="A/G_cyclase"/>
</dbReference>
<feature type="transmembrane region" description="Helical" evidence="15">
    <location>
        <begin position="148"/>
        <end position="168"/>
    </location>
</feature>
<evidence type="ECO:0000256" key="3">
    <source>
        <dbReference type="ARBA" id="ARBA00004141"/>
    </source>
</evidence>
<proteinExistence type="inferred from homology"/>
<comment type="cofactor">
    <cofactor evidence="2">
        <name>Mg(2+)</name>
        <dbReference type="ChEBI" id="CHEBI:18420"/>
    </cofactor>
</comment>
<evidence type="ECO:0000256" key="9">
    <source>
        <dbReference type="ARBA" id="ARBA00022842"/>
    </source>
</evidence>